<dbReference type="PROSITE" id="PS50888">
    <property type="entry name" value="BHLH"/>
    <property type="match status" value="1"/>
</dbReference>
<dbReference type="Proteomes" id="UP000276834">
    <property type="component" value="Unassembled WGS sequence"/>
</dbReference>
<dbReference type="PANTHER" id="PTHR10649">
    <property type="entry name" value="ARYL HYDROCARBON RECEPTOR"/>
    <property type="match status" value="1"/>
</dbReference>
<dbReference type="GO" id="GO:0005634">
    <property type="term" value="C:nucleus"/>
    <property type="evidence" value="ECO:0007669"/>
    <property type="project" value="UniProtKB-SubCell"/>
</dbReference>
<feature type="region of interest" description="Disordered" evidence="6">
    <location>
        <begin position="1646"/>
        <end position="1788"/>
    </location>
</feature>
<keyword evidence="2" id="KW-0805">Transcription regulation</keyword>
<keyword evidence="5" id="KW-0539">Nucleus</keyword>
<evidence type="ECO:0000313" key="9">
    <source>
        <dbReference type="Proteomes" id="UP000276834"/>
    </source>
</evidence>
<evidence type="ECO:0000256" key="4">
    <source>
        <dbReference type="ARBA" id="ARBA00023163"/>
    </source>
</evidence>
<dbReference type="GO" id="GO:0006805">
    <property type="term" value="P:xenobiotic metabolic process"/>
    <property type="evidence" value="ECO:0007669"/>
    <property type="project" value="InterPro"/>
</dbReference>
<proteinExistence type="predicted"/>
<keyword evidence="4" id="KW-0804">Transcription</keyword>
<evidence type="ECO:0000256" key="2">
    <source>
        <dbReference type="ARBA" id="ARBA00023015"/>
    </source>
</evidence>
<dbReference type="OrthoDB" id="6099906at2759"/>
<accession>A0A3L8S054</accession>
<dbReference type="EMBL" id="QUSF01000098">
    <property type="protein sequence ID" value="RLV92726.1"/>
    <property type="molecule type" value="Genomic_DNA"/>
</dbReference>
<dbReference type="GO" id="GO:0046983">
    <property type="term" value="F:protein dimerization activity"/>
    <property type="evidence" value="ECO:0007669"/>
    <property type="project" value="InterPro"/>
</dbReference>
<feature type="region of interest" description="Disordered" evidence="6">
    <location>
        <begin position="2402"/>
        <end position="2433"/>
    </location>
</feature>
<evidence type="ECO:0000259" key="7">
    <source>
        <dbReference type="PROSITE" id="PS50888"/>
    </source>
</evidence>
<sequence>MLDHTSVMVTEEQLDARREPVTAPASRGYIFYISPTVQDYLGFHQVSTMFSFLVWEGDADGEQSFSKLPCPPVAGEGAGVCLFFTLNPALLVLRKGNLLLCPPPNTSARLCTGPSLHAADSECQGDPCRAQGVQHSLENFLLLLLFQLFLLSSCFLPDAHLHAEKQSFVERSFTRCFRCLLDNSSGFLGVPPEPLVSHRNKSAASSHHPVCFMPTFSNPCKALNFHGCLKFLLGQQNCSLCHCHTPPASFHPGAPDQNTDLPDKAQTGLHSSISHFPCGKIPGAGEKTRPGGDKEHLTQLPWPDVFVPLLQVPSNTGSRLTGHQHFLFAVVYGTGDAAQPRVECCTIQGGGLAMSLHSCAVSRGKVVLGYTEVELCRKGSGYQFVDAADVMHCTEHHVRSECWGAVEWMSMGSLNALAVLLLLGAVHPGAGVAVTKGLPPGCWSWQRDSTLHLLPPWHSHEVILNLVASCMCHLSASVEELCLWHFFCVPVPVMKTGESGLMVFWLLTKRGSWLWVQANAQLVYKGDRHNCIIACKQALTVGSGGHLSWPQRAGSVTLSSGTHPNPSLLGTHAAATLARREGGIITGWKLGVGEAAIQWETRGAATRGTGRGIVQWGMGEGGNPRDQPITRGAGWKILDGQEGPRTGSGDDLNTGFPFREEGGRIGRTDYFTKSCGGLPKVRAEAMKVEERVGEVGTLQHFSEEVVVDMLLPGSSCPSLKHADLPVGSPELSFPLMLSEGWFCLAWRSWSCCFHPFLPPHRRNEEGEEHLQKRNLQLPFSFATGEAVLYRNDLPGFLDSFQAKEELQVQANSKSEQCLVDPNSLLGAMMKQDASIYNSHVDNVPQFSMPGFIPEPDGLTQNEGVSSAKEDSDSLLVFIKTLFEKSEVDGNVCQTLNVDSTELQQWEEALLSLGAEEDPLVQGLGQRPGTKVTSCMEQMFLRESVGTSLDFPHCHEENGAMAHFQRCWAAGSAFPAQPQAAGTWGGQGAVGSVASVTSEGSFAQPEQQVLFNPAGPVVGTVLGVPISSSKSSAALQLANQAFQAEATPSVGSSCSPPLHSNTLVTLWHNVFLQANPAKCPLEALLAIVPQQLEAAGAYMDPENSSGAGLWWPPPSQSFPCPVQGLHESLFSRDGKVYDVEAALLAPLGARQLPGHGGFPKEPLVAHEGEQAVLREDKGFSEAGAAPQRSHGAGPVHHNGLLLRSSMDPSTHQKDCFNHPGAPSSSPGSVSRCSAALLVKVGAGASLCSRQGPGCPSPLCTCEIQLKVRWMPSSSLLIPASCAPCSLVCQDFVRQSKMKRFGLFGDAAVPLGRLVGFWGTRKDIACWHMRVLGAVSCKWSCCLTGSLFSSCALHLLQRPSKSFGKDVTKHFKMLSSIEGSWHFGDLGSPAASQGNLGEVGNRHCCFSGMQAPFGFVTGLSLSSSAPQCHGTEKTGFPLWFCQSSEKERQGGMQPTWCPSNHCSAAQNNHFSGLISLGLILHAQLCLHSWGLGKTVLGAYQGLPVLQEMGLGVGALLLGAVTDRGSVCAEEKRAVQSLTPVFVGDTLIVTVPSYWGHARQQRCDSVAPFAPPNCPSNKHHMHGVYILLRLVGTSPFTLDNTVDHGTPGDSTLSEMLQLPPTSGVRTLAHLAGRSVQHWQSTRRIVRAISTRGPVPHLPINTPLHAPNPPSPPPLPHQPPASLPPVILSLQRLPLQPPNPSVTIHQSPAAPNPVRRPSSPSGGGPFPLPPPLALRERRSGAVGPAMYAGRRRRKPGEGAEGAGKGLRGIPLPRTRPGPAEGGDSNPSKRHRERLKRELERLAALLPFPPDVLAGLDKLSVLRLSAGFLRARSVFGGKGWAHSHRPGIVCWPPPPSPLRPPAAVSLLPGMCLHPSAIPSPLPPPPKSFVAGLCLTLPWDQRDLEGLVRPGWGVSRGSDFFPLLFRQARSAGRRCGREGERDSAFQMQIAIADRAESFVCNSVTGIGGFKAAAAQSGLFTQTKTLPWADVLCWRLFCHPAVFSSSGGGGISAKVGEAPFVMGQHHCLLDEDIGRGVPPGNRISSPSDIHPAGEAALTRTQHLDQKGQKELRVLSKHQLFQPMAFGRGRTVLQGISMSPSPCTAIGGHATAPGIVQHATPAWCLAVLLPSNRSLFCLLEQGPSKQSWRKQGKMLQGNPLLGTHLPLGVSWLSPGCPMPVTDLCLMFSDSSHPAWLSGHLRCITVWEERQKHPGICCGLINFWLVGCIVVAHGPRAAVCFGGRRGGRRVSPSPLALQQTEVTRDLGVNRMVLVSEPQDPPGMGGHSFYTQTREGGVVAGEHIPREWKGLRGGGGAGKNPGPGRGGLPGVHSGLLGLPALLPMSSWAAGRGARLGRNSRLRLWGGMVLPGLVEGVPVHSPSAHEQGEAGEVDGKRVPPLLATAGMVSDPWVDNHQKQKRRQGVSSGTHPNPSLLGTHAVRPKGEEHTVQGIITGWKLGVGEAAIQWGTRGVATRGTGRGIVHWGMGEGGNPRDQPITRGAGWKTLDGQEGPRSDGWAPGAGSGDDLNTGFPFREEGGRIGRSTKPWQVQEFTGKLCRQHGVPAAPHEGWEAPGDGGRKPTPRGPSCSPGDSTRPGSRELVSTVCEDDHRAGSIVWAGTLFPRDGRDKGKGRTWSCCPSVSCLYWCPAPGRMHAAGRMWQFPGSFCSISLMCCDSSAELLTPGAARGYLWTHKAGDTGQDASLVWPQPRACPLWGSFGWLGWKRHSSPGILIYPSHTGGWILFGGRHPHRGQRPVLCG</sequence>
<gene>
    <name evidence="8" type="ORF">DV515_00013671</name>
</gene>
<feature type="region of interest" description="Disordered" evidence="6">
    <location>
        <begin position="1180"/>
        <end position="1202"/>
    </location>
</feature>
<feature type="compositionally biased region" description="Low complexity" evidence="6">
    <location>
        <begin position="1703"/>
        <end position="1716"/>
    </location>
</feature>
<keyword evidence="3" id="KW-0238">DNA-binding</keyword>
<feature type="region of interest" description="Disordered" evidence="6">
    <location>
        <begin position="2551"/>
        <end position="2588"/>
    </location>
</feature>
<feature type="domain" description="BHLH" evidence="7">
    <location>
        <begin position="1774"/>
        <end position="1827"/>
    </location>
</feature>
<dbReference type="InterPro" id="IPR011598">
    <property type="entry name" value="bHLH_dom"/>
</dbReference>
<evidence type="ECO:0000256" key="5">
    <source>
        <dbReference type="ARBA" id="ARBA00023242"/>
    </source>
</evidence>
<feature type="region of interest" description="Disordered" evidence="6">
    <location>
        <begin position="2474"/>
        <end position="2536"/>
    </location>
</feature>
<dbReference type="GO" id="GO:0004879">
    <property type="term" value="F:nuclear receptor activity"/>
    <property type="evidence" value="ECO:0007669"/>
    <property type="project" value="TreeGrafter"/>
</dbReference>
<dbReference type="InterPro" id="IPR039091">
    <property type="entry name" value="AHR/AHRR"/>
</dbReference>
<reference evidence="8 9" key="1">
    <citation type="journal article" date="2018" name="Proc. R. Soc. B">
        <title>A non-coding region near Follistatin controls head colour polymorphism in the Gouldian finch.</title>
        <authorList>
            <person name="Toomey M.B."/>
            <person name="Marques C.I."/>
            <person name="Andrade P."/>
            <person name="Araujo P.M."/>
            <person name="Sabatino S."/>
            <person name="Gazda M.A."/>
            <person name="Afonso S."/>
            <person name="Lopes R.J."/>
            <person name="Corbo J.C."/>
            <person name="Carneiro M."/>
        </authorList>
    </citation>
    <scope>NUCLEOTIDE SEQUENCE [LARGE SCALE GENOMIC DNA]</scope>
    <source>
        <strain evidence="8">Red01</strain>
        <tissue evidence="8">Muscle</tissue>
    </source>
</reference>
<comment type="caution">
    <text evidence="8">The sequence shown here is derived from an EMBL/GenBank/DDBJ whole genome shotgun (WGS) entry which is preliminary data.</text>
</comment>
<comment type="subcellular location">
    <subcellularLocation>
        <location evidence="1">Nucleus</location>
    </subcellularLocation>
</comment>
<keyword evidence="9" id="KW-1185">Reference proteome</keyword>
<dbReference type="GO" id="GO:0034751">
    <property type="term" value="C:aryl hydrocarbon receptor complex"/>
    <property type="evidence" value="ECO:0007669"/>
    <property type="project" value="TreeGrafter"/>
</dbReference>
<evidence type="ECO:0000256" key="6">
    <source>
        <dbReference type="SAM" id="MobiDB-lite"/>
    </source>
</evidence>
<feature type="compositionally biased region" description="Pro residues" evidence="6">
    <location>
        <begin position="1662"/>
        <end position="1679"/>
    </location>
</feature>
<dbReference type="GO" id="GO:0000976">
    <property type="term" value="F:transcription cis-regulatory region binding"/>
    <property type="evidence" value="ECO:0007669"/>
    <property type="project" value="TreeGrafter"/>
</dbReference>
<organism evidence="8 9">
    <name type="scientific">Chloebia gouldiae</name>
    <name type="common">Gouldian finch</name>
    <name type="synonym">Erythrura gouldiae</name>
    <dbReference type="NCBI Taxonomy" id="44316"/>
    <lineage>
        <taxon>Eukaryota</taxon>
        <taxon>Metazoa</taxon>
        <taxon>Chordata</taxon>
        <taxon>Craniata</taxon>
        <taxon>Vertebrata</taxon>
        <taxon>Euteleostomi</taxon>
        <taxon>Archelosauria</taxon>
        <taxon>Archosauria</taxon>
        <taxon>Dinosauria</taxon>
        <taxon>Saurischia</taxon>
        <taxon>Theropoda</taxon>
        <taxon>Coelurosauria</taxon>
        <taxon>Aves</taxon>
        <taxon>Neognathae</taxon>
        <taxon>Neoaves</taxon>
        <taxon>Telluraves</taxon>
        <taxon>Australaves</taxon>
        <taxon>Passeriformes</taxon>
        <taxon>Passeroidea</taxon>
        <taxon>Passeridae</taxon>
        <taxon>Chloebia</taxon>
    </lineage>
</organism>
<evidence type="ECO:0000256" key="1">
    <source>
        <dbReference type="ARBA" id="ARBA00004123"/>
    </source>
</evidence>
<evidence type="ECO:0000256" key="3">
    <source>
        <dbReference type="ARBA" id="ARBA00023125"/>
    </source>
</evidence>
<name>A0A3L8S054_CHLGU</name>
<dbReference type="PANTHER" id="PTHR10649:SF17">
    <property type="entry name" value="ARYL HYDROCARBON RECEPTOR 2"/>
    <property type="match status" value="1"/>
</dbReference>
<evidence type="ECO:0000313" key="8">
    <source>
        <dbReference type="EMBL" id="RLV92726.1"/>
    </source>
</evidence>
<protein>
    <recommendedName>
        <fullName evidence="7">BHLH domain-containing protein</fullName>
    </recommendedName>
</protein>